<gene>
    <name evidence="3" type="ORF">SAMN05216352_10195</name>
</gene>
<proteinExistence type="predicted"/>
<dbReference type="InterPro" id="IPR036249">
    <property type="entry name" value="Thioredoxin-like_sf"/>
</dbReference>
<dbReference type="STRING" id="930129.SAMN05216352_10195"/>
<dbReference type="CDD" id="cd02966">
    <property type="entry name" value="TlpA_like_family"/>
    <property type="match status" value="1"/>
</dbReference>
<name>A0A1G8BVE9_9BACI</name>
<dbReference type="RefSeq" id="WP_091579398.1">
    <property type="nucleotide sequence ID" value="NZ_FNDU01000001.1"/>
</dbReference>
<dbReference type="InterPro" id="IPR000866">
    <property type="entry name" value="AhpC/TSA"/>
</dbReference>
<dbReference type="GO" id="GO:0016209">
    <property type="term" value="F:antioxidant activity"/>
    <property type="evidence" value="ECO:0007669"/>
    <property type="project" value="InterPro"/>
</dbReference>
<dbReference type="SUPFAM" id="SSF52833">
    <property type="entry name" value="Thioredoxin-like"/>
    <property type="match status" value="1"/>
</dbReference>
<dbReference type="Proteomes" id="UP000199017">
    <property type="component" value="Unassembled WGS sequence"/>
</dbReference>
<keyword evidence="4" id="KW-1185">Reference proteome</keyword>
<dbReference type="PROSITE" id="PS00194">
    <property type="entry name" value="THIOREDOXIN_1"/>
    <property type="match status" value="1"/>
</dbReference>
<dbReference type="InterPro" id="IPR017937">
    <property type="entry name" value="Thioredoxin_CS"/>
</dbReference>
<dbReference type="InterPro" id="IPR013766">
    <property type="entry name" value="Thioredoxin_domain"/>
</dbReference>
<dbReference type="PROSITE" id="PS51352">
    <property type="entry name" value="THIOREDOXIN_2"/>
    <property type="match status" value="1"/>
</dbReference>
<sequence>MNKKFITSMVLAAAIIIISYVIFTNISAQEVGTQEGDAAADFTLPSYNGEERSLSSYEGNIVIMNMWASWCEPCTEEIPELMEFHQQYEEQGVIVLTINMNSFERKQEQAEKFVEQFDMRQTPALIDEEGEVADLYNLQYLPTTYIITRDGTIAEKIAGEINFKQLEEKVADQL</sequence>
<dbReference type="AlphaFoldDB" id="A0A1G8BVE9"/>
<dbReference type="Pfam" id="PF00578">
    <property type="entry name" value="AhpC-TSA"/>
    <property type="match status" value="1"/>
</dbReference>
<protein>
    <submittedName>
        <fullName evidence="3">Peroxiredoxin</fullName>
    </submittedName>
</protein>
<accession>A0A1G8BVE9</accession>
<organism evidence="3 4">
    <name type="scientific">Alteribacillus bidgolensis</name>
    <dbReference type="NCBI Taxonomy" id="930129"/>
    <lineage>
        <taxon>Bacteria</taxon>
        <taxon>Bacillati</taxon>
        <taxon>Bacillota</taxon>
        <taxon>Bacilli</taxon>
        <taxon>Bacillales</taxon>
        <taxon>Bacillaceae</taxon>
        <taxon>Alteribacillus</taxon>
    </lineage>
</organism>
<evidence type="ECO:0000259" key="2">
    <source>
        <dbReference type="PROSITE" id="PS51352"/>
    </source>
</evidence>
<dbReference type="OrthoDB" id="25753at2"/>
<dbReference type="GO" id="GO:0016491">
    <property type="term" value="F:oxidoreductase activity"/>
    <property type="evidence" value="ECO:0007669"/>
    <property type="project" value="InterPro"/>
</dbReference>
<feature type="domain" description="Thioredoxin" evidence="2">
    <location>
        <begin position="33"/>
        <end position="174"/>
    </location>
</feature>
<dbReference type="PANTHER" id="PTHR42852">
    <property type="entry name" value="THIOL:DISULFIDE INTERCHANGE PROTEIN DSBE"/>
    <property type="match status" value="1"/>
</dbReference>
<dbReference type="PANTHER" id="PTHR42852:SF13">
    <property type="entry name" value="PROTEIN DIPZ"/>
    <property type="match status" value="1"/>
</dbReference>
<dbReference type="EMBL" id="FNDU01000001">
    <property type="protein sequence ID" value="SDH37104.1"/>
    <property type="molecule type" value="Genomic_DNA"/>
</dbReference>
<evidence type="ECO:0000256" key="1">
    <source>
        <dbReference type="ARBA" id="ARBA00023157"/>
    </source>
</evidence>
<evidence type="ECO:0000313" key="3">
    <source>
        <dbReference type="EMBL" id="SDH37104.1"/>
    </source>
</evidence>
<dbReference type="Gene3D" id="3.40.30.10">
    <property type="entry name" value="Glutaredoxin"/>
    <property type="match status" value="1"/>
</dbReference>
<reference evidence="3 4" key="1">
    <citation type="submission" date="2016-10" db="EMBL/GenBank/DDBJ databases">
        <authorList>
            <person name="de Groot N.N."/>
        </authorList>
    </citation>
    <scope>NUCLEOTIDE SEQUENCE [LARGE SCALE GENOMIC DNA]</scope>
    <source>
        <strain evidence="4">P4B,CCM 7963,CECT 7998,DSM 25260,IBRC-M 10614,KCTC 13821</strain>
    </source>
</reference>
<keyword evidence="1" id="KW-1015">Disulfide bond</keyword>
<evidence type="ECO:0000313" key="4">
    <source>
        <dbReference type="Proteomes" id="UP000199017"/>
    </source>
</evidence>
<dbReference type="InterPro" id="IPR050553">
    <property type="entry name" value="Thioredoxin_ResA/DsbE_sf"/>
</dbReference>